<feature type="domain" description="DDH" evidence="1">
    <location>
        <begin position="72"/>
        <end position="234"/>
    </location>
</feature>
<organism evidence="2">
    <name type="scientific">hydrothermal vent metagenome</name>
    <dbReference type="NCBI Taxonomy" id="652676"/>
    <lineage>
        <taxon>unclassified sequences</taxon>
        <taxon>metagenomes</taxon>
        <taxon>ecological metagenomes</taxon>
    </lineage>
</organism>
<keyword evidence="2" id="KW-0540">Nuclease</keyword>
<name>A0A3B1AVC9_9ZZZZ</name>
<feature type="non-terminal residue" evidence="2">
    <location>
        <position position="248"/>
    </location>
</feature>
<dbReference type="SUPFAM" id="SSF64182">
    <property type="entry name" value="DHH phosphoesterases"/>
    <property type="match status" value="1"/>
</dbReference>
<dbReference type="Gene3D" id="3.90.1640.30">
    <property type="match status" value="1"/>
</dbReference>
<dbReference type="PANTHER" id="PTHR30255:SF2">
    <property type="entry name" value="SINGLE-STRANDED-DNA-SPECIFIC EXONUCLEASE RECJ"/>
    <property type="match status" value="1"/>
</dbReference>
<keyword evidence="2" id="KW-0378">Hydrolase</keyword>
<evidence type="ECO:0000313" key="2">
    <source>
        <dbReference type="EMBL" id="VAX05691.1"/>
    </source>
</evidence>
<proteinExistence type="predicted"/>
<dbReference type="InterPro" id="IPR001667">
    <property type="entry name" value="DDH_dom"/>
</dbReference>
<dbReference type="AlphaFoldDB" id="A0A3B1AVC9"/>
<reference evidence="2" key="1">
    <citation type="submission" date="2018-06" db="EMBL/GenBank/DDBJ databases">
        <authorList>
            <person name="Zhirakovskaya E."/>
        </authorList>
    </citation>
    <scope>NUCLEOTIDE SEQUENCE</scope>
</reference>
<protein>
    <submittedName>
        <fullName evidence="2">Single-stranded-DNA-specific exonuclease RecJ</fullName>
    </submittedName>
</protein>
<dbReference type="Pfam" id="PF01368">
    <property type="entry name" value="DHH"/>
    <property type="match status" value="1"/>
</dbReference>
<dbReference type="PANTHER" id="PTHR30255">
    <property type="entry name" value="SINGLE-STRANDED-DNA-SPECIFIC EXONUCLEASE RECJ"/>
    <property type="match status" value="1"/>
</dbReference>
<evidence type="ECO:0000259" key="1">
    <source>
        <dbReference type="Pfam" id="PF01368"/>
    </source>
</evidence>
<dbReference type="EMBL" id="UOFV01000546">
    <property type="protein sequence ID" value="VAX05691.1"/>
    <property type="molecule type" value="Genomic_DNA"/>
</dbReference>
<keyword evidence="2" id="KW-0269">Exonuclease</keyword>
<gene>
    <name evidence="2" type="ORF">MNBD_GAMMA19-168</name>
</gene>
<sequence length="248" mass="26513">MSITIKRRPVDDTIALTEAGLHPVLESIYVRRGIQSVQQLERGLAHLLPLDQLKGVESAAELLAGAVTSQQRILIVGDFDCDGATSSALAVRALHMLGATQVDYLVPNRFEYGYGLTPEIVAVAAERNPDFIPDLIVTVDNGISSIEGVAAANERGIRVLVTDHHLQGNELPAAAAIVNPNQQGDEFPSKNLAGVGVIFYVMLAVRAVLRKQGFFGNESGPNLAELLDLVALGTVADVVPLDHNNRIL</sequence>
<accession>A0A3B1AVC9</accession>
<dbReference type="GO" id="GO:0004527">
    <property type="term" value="F:exonuclease activity"/>
    <property type="evidence" value="ECO:0007669"/>
    <property type="project" value="UniProtKB-KW"/>
</dbReference>
<dbReference type="InterPro" id="IPR038763">
    <property type="entry name" value="DHH_sf"/>
</dbReference>
<dbReference type="InterPro" id="IPR051673">
    <property type="entry name" value="SSDNA_exonuclease_RecJ"/>
</dbReference>